<dbReference type="InterPro" id="IPR001757">
    <property type="entry name" value="P_typ_ATPase"/>
</dbReference>
<name>A0A5J5JVH3_9ACTN</name>
<keyword evidence="15" id="KW-1185">Reference proteome</keyword>
<dbReference type="SUPFAM" id="SSF81665">
    <property type="entry name" value="Calcium ATPase, transmembrane domain M"/>
    <property type="match status" value="1"/>
</dbReference>
<dbReference type="InterPro" id="IPR017969">
    <property type="entry name" value="Heavy-metal-associated_CS"/>
</dbReference>
<feature type="transmembrane region" description="Helical" evidence="12">
    <location>
        <begin position="381"/>
        <end position="404"/>
    </location>
</feature>
<feature type="transmembrane region" description="Helical" evidence="12">
    <location>
        <begin position="720"/>
        <end position="738"/>
    </location>
</feature>
<dbReference type="PRINTS" id="PR00120">
    <property type="entry name" value="HATPASE"/>
</dbReference>
<comment type="caution">
    <text evidence="14">The sequence shown here is derived from an EMBL/GenBank/DDBJ whole genome shotgun (WGS) entry which is preliminary data.</text>
</comment>
<evidence type="ECO:0000256" key="5">
    <source>
        <dbReference type="ARBA" id="ARBA00022741"/>
    </source>
</evidence>
<dbReference type="InterPro" id="IPR023298">
    <property type="entry name" value="ATPase_P-typ_TM_dom_sf"/>
</dbReference>
<dbReference type="InterPro" id="IPR008250">
    <property type="entry name" value="ATPase_P-typ_transduc_dom_A_sf"/>
</dbReference>
<dbReference type="InterPro" id="IPR059000">
    <property type="entry name" value="ATPase_P-type_domA"/>
</dbReference>
<dbReference type="Pfam" id="PF00702">
    <property type="entry name" value="Hydrolase"/>
    <property type="match status" value="1"/>
</dbReference>
<proteinExistence type="inferred from homology"/>
<comment type="catalytic activity">
    <reaction evidence="10">
        <text>ATP + H2O = ADP + phosphate + H(+)</text>
        <dbReference type="Rhea" id="RHEA:13065"/>
        <dbReference type="ChEBI" id="CHEBI:15377"/>
        <dbReference type="ChEBI" id="CHEBI:15378"/>
        <dbReference type="ChEBI" id="CHEBI:30616"/>
        <dbReference type="ChEBI" id="CHEBI:43474"/>
        <dbReference type="ChEBI" id="CHEBI:456216"/>
    </reaction>
</comment>
<feature type="transmembrane region" description="Helical" evidence="12">
    <location>
        <begin position="697"/>
        <end position="714"/>
    </location>
</feature>
<dbReference type="AlphaFoldDB" id="A0A5J5JVH3"/>
<keyword evidence="8 12" id="KW-1133">Transmembrane helix</keyword>
<keyword evidence="9 12" id="KW-0472">Membrane</keyword>
<evidence type="ECO:0000259" key="13">
    <source>
        <dbReference type="PROSITE" id="PS50846"/>
    </source>
</evidence>
<dbReference type="SFLD" id="SFLDS00003">
    <property type="entry name" value="Haloacid_Dehalogenase"/>
    <property type="match status" value="1"/>
</dbReference>
<comment type="subcellular location">
    <subcellularLocation>
        <location evidence="1">Cell membrane</location>
        <topology evidence="1">Multi-pass membrane protein</topology>
    </subcellularLocation>
</comment>
<dbReference type="SUPFAM" id="SSF56784">
    <property type="entry name" value="HAD-like"/>
    <property type="match status" value="1"/>
</dbReference>
<dbReference type="GO" id="GO:0005886">
    <property type="term" value="C:plasma membrane"/>
    <property type="evidence" value="ECO:0007669"/>
    <property type="project" value="UniProtKB-SubCell"/>
</dbReference>
<comment type="similarity">
    <text evidence="2 12">Belongs to the cation transport ATPase (P-type) (TC 3.A.3) family. Type IB subfamily.</text>
</comment>
<dbReference type="Proteomes" id="UP000327011">
    <property type="component" value="Unassembled WGS sequence"/>
</dbReference>
<dbReference type="GO" id="GO:0055070">
    <property type="term" value="P:copper ion homeostasis"/>
    <property type="evidence" value="ECO:0007669"/>
    <property type="project" value="TreeGrafter"/>
</dbReference>
<dbReference type="EMBL" id="VYTZ01000011">
    <property type="protein sequence ID" value="KAA9375508.1"/>
    <property type="molecule type" value="Genomic_DNA"/>
</dbReference>
<organism evidence="14 15">
    <name type="scientific">Microbispora cellulosiformans</name>
    <dbReference type="NCBI Taxonomy" id="2614688"/>
    <lineage>
        <taxon>Bacteria</taxon>
        <taxon>Bacillati</taxon>
        <taxon>Actinomycetota</taxon>
        <taxon>Actinomycetes</taxon>
        <taxon>Streptosporangiales</taxon>
        <taxon>Streptosporangiaceae</taxon>
        <taxon>Microbispora</taxon>
    </lineage>
</organism>
<dbReference type="NCBIfam" id="TIGR01525">
    <property type="entry name" value="ATPase-IB_hvy"/>
    <property type="match status" value="1"/>
</dbReference>
<dbReference type="Pfam" id="PF00403">
    <property type="entry name" value="HMA"/>
    <property type="match status" value="1"/>
</dbReference>
<dbReference type="Gene3D" id="3.30.70.100">
    <property type="match status" value="1"/>
</dbReference>
<evidence type="ECO:0000256" key="11">
    <source>
        <dbReference type="ARBA" id="ARBA00074171"/>
    </source>
</evidence>
<dbReference type="GO" id="GO:0016887">
    <property type="term" value="F:ATP hydrolysis activity"/>
    <property type="evidence" value="ECO:0007669"/>
    <property type="project" value="InterPro"/>
</dbReference>
<keyword evidence="7" id="KW-1278">Translocase</keyword>
<dbReference type="SFLD" id="SFLDF00027">
    <property type="entry name" value="p-type_atpase"/>
    <property type="match status" value="1"/>
</dbReference>
<feature type="transmembrane region" description="Helical" evidence="12">
    <location>
        <begin position="160"/>
        <end position="183"/>
    </location>
</feature>
<dbReference type="Gene3D" id="2.70.150.10">
    <property type="entry name" value="Calcium-transporting ATPase, cytoplasmic transduction domain A"/>
    <property type="match status" value="1"/>
</dbReference>
<dbReference type="SFLD" id="SFLDG00002">
    <property type="entry name" value="C1.7:_P-type_atpase_like"/>
    <property type="match status" value="1"/>
</dbReference>
<dbReference type="InterPro" id="IPR023299">
    <property type="entry name" value="ATPase_P-typ_cyto_dom_N"/>
</dbReference>
<dbReference type="PANTHER" id="PTHR43520:SF8">
    <property type="entry name" value="P-TYPE CU(+) TRANSPORTER"/>
    <property type="match status" value="1"/>
</dbReference>
<dbReference type="Gene3D" id="3.40.1110.10">
    <property type="entry name" value="Calcium-transporting ATPase, cytoplasmic domain N"/>
    <property type="match status" value="1"/>
</dbReference>
<gene>
    <name evidence="14" type="ORF">F5972_27550</name>
</gene>
<dbReference type="CDD" id="cd02094">
    <property type="entry name" value="P-type_ATPase_Cu-like"/>
    <property type="match status" value="1"/>
</dbReference>
<dbReference type="NCBIfam" id="TIGR01511">
    <property type="entry name" value="ATPase-IB1_Cu"/>
    <property type="match status" value="1"/>
</dbReference>
<dbReference type="FunFam" id="3.30.70.100:FF:000005">
    <property type="entry name" value="Copper-exporting P-type ATPase A"/>
    <property type="match status" value="1"/>
</dbReference>
<evidence type="ECO:0000313" key="15">
    <source>
        <dbReference type="Proteomes" id="UP000327011"/>
    </source>
</evidence>
<protein>
    <recommendedName>
        <fullName evidence="11">Cation-transporting P-type ATPase B</fullName>
    </recommendedName>
</protein>
<keyword evidence="5 12" id="KW-0547">Nucleotide-binding</keyword>
<dbReference type="PROSITE" id="PS00154">
    <property type="entry name" value="ATPASE_E1_E2"/>
    <property type="match status" value="1"/>
</dbReference>
<evidence type="ECO:0000256" key="4">
    <source>
        <dbReference type="ARBA" id="ARBA00022723"/>
    </source>
</evidence>
<keyword evidence="12" id="KW-1003">Cell membrane</keyword>
<feature type="transmembrane region" description="Helical" evidence="12">
    <location>
        <begin position="355"/>
        <end position="375"/>
    </location>
</feature>
<evidence type="ECO:0000313" key="14">
    <source>
        <dbReference type="EMBL" id="KAA9375508.1"/>
    </source>
</evidence>
<dbReference type="InterPro" id="IPR027256">
    <property type="entry name" value="P-typ_ATPase_IB"/>
</dbReference>
<dbReference type="InterPro" id="IPR006121">
    <property type="entry name" value="HMA_dom"/>
</dbReference>
<dbReference type="InterPro" id="IPR036163">
    <property type="entry name" value="HMA_dom_sf"/>
</dbReference>
<dbReference type="InterPro" id="IPR018303">
    <property type="entry name" value="ATPase_P-typ_P_site"/>
</dbReference>
<feature type="transmembrane region" description="Helical" evidence="12">
    <location>
        <begin position="99"/>
        <end position="116"/>
    </location>
</feature>
<evidence type="ECO:0000256" key="10">
    <source>
        <dbReference type="ARBA" id="ARBA00049360"/>
    </source>
</evidence>
<keyword evidence="3 12" id="KW-0812">Transmembrane</keyword>
<dbReference type="PANTHER" id="PTHR43520">
    <property type="entry name" value="ATP7, ISOFORM B"/>
    <property type="match status" value="1"/>
</dbReference>
<evidence type="ECO:0000256" key="7">
    <source>
        <dbReference type="ARBA" id="ARBA00022967"/>
    </source>
</evidence>
<dbReference type="PROSITE" id="PS01047">
    <property type="entry name" value="HMA_1"/>
    <property type="match status" value="1"/>
</dbReference>
<dbReference type="GO" id="GO:0005507">
    <property type="term" value="F:copper ion binding"/>
    <property type="evidence" value="ECO:0007669"/>
    <property type="project" value="TreeGrafter"/>
</dbReference>
<dbReference type="FunFam" id="2.70.150.10:FF:000002">
    <property type="entry name" value="Copper-transporting ATPase 1, putative"/>
    <property type="match status" value="1"/>
</dbReference>
<dbReference type="PRINTS" id="PR00119">
    <property type="entry name" value="CATATPASE"/>
</dbReference>
<dbReference type="GO" id="GO:0043682">
    <property type="term" value="F:P-type divalent copper transporter activity"/>
    <property type="evidence" value="ECO:0007669"/>
    <property type="project" value="TreeGrafter"/>
</dbReference>
<dbReference type="RefSeq" id="WP_150937360.1">
    <property type="nucleotide sequence ID" value="NZ_VYTZ01000011.1"/>
</dbReference>
<dbReference type="PROSITE" id="PS01229">
    <property type="entry name" value="COF_2"/>
    <property type="match status" value="1"/>
</dbReference>
<dbReference type="SUPFAM" id="SSF81653">
    <property type="entry name" value="Calcium ATPase, transduction domain A"/>
    <property type="match status" value="1"/>
</dbReference>
<evidence type="ECO:0000256" key="12">
    <source>
        <dbReference type="RuleBase" id="RU362081"/>
    </source>
</evidence>
<dbReference type="SUPFAM" id="SSF55008">
    <property type="entry name" value="HMA, heavy metal-associated domain"/>
    <property type="match status" value="1"/>
</dbReference>
<evidence type="ECO:0000256" key="3">
    <source>
        <dbReference type="ARBA" id="ARBA00022692"/>
    </source>
</evidence>
<evidence type="ECO:0000256" key="2">
    <source>
        <dbReference type="ARBA" id="ARBA00006024"/>
    </source>
</evidence>
<keyword evidence="6 12" id="KW-0067">ATP-binding</keyword>
<dbReference type="Gene3D" id="3.40.50.1000">
    <property type="entry name" value="HAD superfamily/HAD-like"/>
    <property type="match status" value="1"/>
</dbReference>
<accession>A0A5J5JVH3</accession>
<feature type="transmembrane region" description="Helical" evidence="12">
    <location>
        <begin position="122"/>
        <end position="140"/>
    </location>
</feature>
<dbReference type="GO" id="GO:0005524">
    <property type="term" value="F:ATP binding"/>
    <property type="evidence" value="ECO:0007669"/>
    <property type="project" value="UniProtKB-UniRule"/>
</dbReference>
<keyword evidence="4 12" id="KW-0479">Metal-binding</keyword>
<feature type="domain" description="HMA" evidence="13">
    <location>
        <begin position="11"/>
        <end position="75"/>
    </location>
</feature>
<dbReference type="CDD" id="cd00371">
    <property type="entry name" value="HMA"/>
    <property type="match status" value="1"/>
</dbReference>
<dbReference type="InterPro" id="IPR036412">
    <property type="entry name" value="HAD-like_sf"/>
</dbReference>
<sequence>MASITGDRPPGAVELSIGGMTCASCANRIERKLNKLDGVTATVNYATEKAKVTFPQGLDPQALVAEVEKAGYTARLPEPPKPEQAPSEPDELAALRTRLLVSVVLAVPVIALAMIPVLQFTYWQWLSLTLAAPVVVWGGLPFHRAAWTNLRHGTATMDTLVSLGTIAALGWSLWALFLGDAGVPGMTHGFDLTIARTDGSGDIYLEAAAGVTAFILAGRYFEARSKRRAGAALRALLELGAKDVAVLRDGREVRVPVGELKAGDHFVVRPGEKIATDGVVEEGSSAVDASMLTGESVPVEVRPGDTVTGATVNAGGRLVVRATRVGSGTQLAQMARLVEEAQTGKAQVQRLADRISGIFVPIVIALSVATLGYWLGTGEGAGAAFTAAVAVLIIACPCALGLATPTALLVGTGRGAQLGILIRGPEVLESTRAIDTVVLDKTGTVTEGRMTLAGVHLAEGEDHDEVLRLAGVLEHASEHPIAQAIARGAAERVGVLPSPEDFANIEGLGVQGIVDGHAVLVGRPRLLEEWSQHLPEELEKRLREAQTEGRTAVAVGWDGRARAVLVVADVVKPTSADAVAELRALGLTPVLLTGDNEAVARTVAAEVGIDDVIAEVLPAGKVDVVKRLQAEGRTVAMVGDGVNDAAALAQADLGLAMGTGTDVAIEAADLTLVRGDLRVAADAIRLSRRTLRTIKGNLFWAFAYNVAALPLAAAGLLNPMIAGAAMAFSSVFVVSNSLRLRRFR</sequence>
<reference evidence="14 15" key="1">
    <citation type="submission" date="2019-09" db="EMBL/GenBank/DDBJ databases">
        <title>Screening of Novel Bioactive Compounds from Soil-Associated.</title>
        <authorList>
            <person name="Gong X."/>
        </authorList>
    </citation>
    <scope>NUCLEOTIDE SEQUENCE [LARGE SCALE GENOMIC DNA]</scope>
    <source>
        <strain evidence="14 15">Gxj-6</strain>
    </source>
</reference>
<evidence type="ECO:0000256" key="9">
    <source>
        <dbReference type="ARBA" id="ARBA00023136"/>
    </source>
</evidence>
<dbReference type="Pfam" id="PF00122">
    <property type="entry name" value="E1-E2_ATPase"/>
    <property type="match status" value="1"/>
</dbReference>
<dbReference type="PROSITE" id="PS50846">
    <property type="entry name" value="HMA_2"/>
    <property type="match status" value="1"/>
</dbReference>
<evidence type="ECO:0000256" key="8">
    <source>
        <dbReference type="ARBA" id="ARBA00022989"/>
    </source>
</evidence>
<dbReference type="InterPro" id="IPR044492">
    <property type="entry name" value="P_typ_ATPase_HD_dom"/>
</dbReference>
<dbReference type="InterPro" id="IPR023214">
    <property type="entry name" value="HAD_sf"/>
</dbReference>
<evidence type="ECO:0000256" key="1">
    <source>
        <dbReference type="ARBA" id="ARBA00004651"/>
    </source>
</evidence>
<dbReference type="NCBIfam" id="TIGR01494">
    <property type="entry name" value="ATPase_P-type"/>
    <property type="match status" value="1"/>
</dbReference>
<feature type="transmembrane region" description="Helical" evidence="12">
    <location>
        <begin position="203"/>
        <end position="221"/>
    </location>
</feature>
<evidence type="ECO:0000256" key="6">
    <source>
        <dbReference type="ARBA" id="ARBA00022840"/>
    </source>
</evidence>